<dbReference type="Proteomes" id="UP000199497">
    <property type="component" value="Unassembled WGS sequence"/>
</dbReference>
<evidence type="ECO:0000313" key="3">
    <source>
        <dbReference type="Proteomes" id="UP000199497"/>
    </source>
</evidence>
<protein>
    <submittedName>
        <fullName evidence="2">Uncharacterized protein</fullName>
    </submittedName>
</protein>
<evidence type="ECO:0000313" key="2">
    <source>
        <dbReference type="EMBL" id="SDP00878.1"/>
    </source>
</evidence>
<gene>
    <name evidence="2" type="ORF">SAMN04487905_101422</name>
</gene>
<dbReference type="OrthoDB" id="5193041at2"/>
<evidence type="ECO:0000256" key="1">
    <source>
        <dbReference type="SAM" id="MobiDB-lite"/>
    </source>
</evidence>
<organism evidence="2 3">
    <name type="scientific">Actinopolyspora xinjiangensis</name>
    <dbReference type="NCBI Taxonomy" id="405564"/>
    <lineage>
        <taxon>Bacteria</taxon>
        <taxon>Bacillati</taxon>
        <taxon>Actinomycetota</taxon>
        <taxon>Actinomycetes</taxon>
        <taxon>Actinopolysporales</taxon>
        <taxon>Actinopolysporaceae</taxon>
        <taxon>Actinopolyspora</taxon>
    </lineage>
</organism>
<dbReference type="AlphaFoldDB" id="A0A1H0P862"/>
<accession>A0A1H0P862</accession>
<dbReference type="RefSeq" id="WP_092596799.1">
    <property type="nucleotide sequence ID" value="NZ_FNJR01000001.1"/>
</dbReference>
<name>A0A1H0P862_9ACTN</name>
<sequence>MTGPEHFKTAQRLLDEAPEQGDQDRERTYVAYAQVHATLAQAAATAQAGGPIFNEDGEFVIGGMTEPQETAWKTVLDPEESKAE</sequence>
<feature type="region of interest" description="Disordered" evidence="1">
    <location>
        <begin position="1"/>
        <end position="25"/>
    </location>
</feature>
<dbReference type="STRING" id="405564.SAMN04487905_101422"/>
<reference evidence="3" key="1">
    <citation type="submission" date="2016-10" db="EMBL/GenBank/DDBJ databases">
        <authorList>
            <person name="Varghese N."/>
            <person name="Submissions S."/>
        </authorList>
    </citation>
    <scope>NUCLEOTIDE SEQUENCE [LARGE SCALE GENOMIC DNA]</scope>
    <source>
        <strain evidence="3">DSM 46732</strain>
    </source>
</reference>
<keyword evidence="3" id="KW-1185">Reference proteome</keyword>
<proteinExistence type="predicted"/>
<dbReference type="EMBL" id="FNJR01000001">
    <property type="protein sequence ID" value="SDP00878.1"/>
    <property type="molecule type" value="Genomic_DNA"/>
</dbReference>